<keyword evidence="2" id="KW-1185">Reference proteome</keyword>
<accession>A0A2T8F8X2</accession>
<dbReference type="RefSeq" id="WP_116573212.1">
    <property type="nucleotide sequence ID" value="NZ_QDGZ01000006.1"/>
</dbReference>
<organism evidence="1 2">
    <name type="scientific">Nocardioides gansuensis</name>
    <dbReference type="NCBI Taxonomy" id="2138300"/>
    <lineage>
        <taxon>Bacteria</taxon>
        <taxon>Bacillati</taxon>
        <taxon>Actinomycetota</taxon>
        <taxon>Actinomycetes</taxon>
        <taxon>Propionibacteriales</taxon>
        <taxon>Nocardioidaceae</taxon>
        <taxon>Nocardioides</taxon>
    </lineage>
</organism>
<protein>
    <submittedName>
        <fullName evidence="1">ATP-binding protein</fullName>
    </submittedName>
</protein>
<dbReference type="Proteomes" id="UP000246018">
    <property type="component" value="Unassembled WGS sequence"/>
</dbReference>
<comment type="caution">
    <text evidence="1">The sequence shown here is derived from an EMBL/GenBank/DDBJ whole genome shotgun (WGS) entry which is preliminary data.</text>
</comment>
<evidence type="ECO:0000313" key="1">
    <source>
        <dbReference type="EMBL" id="PVG82145.1"/>
    </source>
</evidence>
<dbReference type="InterPro" id="IPR027417">
    <property type="entry name" value="P-loop_NTPase"/>
</dbReference>
<keyword evidence="1" id="KW-0067">ATP-binding</keyword>
<dbReference type="OrthoDB" id="3786463at2"/>
<proteinExistence type="predicted"/>
<sequence>MELRIGTTLDNRPVGFDTASRRPFVLVGDPGRGKTTWARFLARWWLAGTTRHVHVFAARPAEWADLRCDLTGVTDLGPAGSIVGEGCAPCTCLVIVDDIERAPGGVARFLPVGRGAVVITSHGGNLEELAQLPSGFDCLGLLSPAVDGPDLRVFEGQGRLDWPAETVPVIPDHRGANDLPCHRWHLSEAATGMVDR</sequence>
<gene>
    <name evidence="1" type="ORF">DDE18_15835</name>
</gene>
<dbReference type="EMBL" id="QDGZ01000006">
    <property type="protein sequence ID" value="PVG82145.1"/>
    <property type="molecule type" value="Genomic_DNA"/>
</dbReference>
<dbReference type="AlphaFoldDB" id="A0A2T8F8X2"/>
<dbReference type="SUPFAM" id="SSF52540">
    <property type="entry name" value="P-loop containing nucleoside triphosphate hydrolases"/>
    <property type="match status" value="1"/>
</dbReference>
<evidence type="ECO:0000313" key="2">
    <source>
        <dbReference type="Proteomes" id="UP000246018"/>
    </source>
</evidence>
<name>A0A2T8F8X2_9ACTN</name>
<dbReference type="GO" id="GO:0005524">
    <property type="term" value="F:ATP binding"/>
    <property type="evidence" value="ECO:0007669"/>
    <property type="project" value="UniProtKB-KW"/>
</dbReference>
<reference evidence="1 2" key="1">
    <citation type="submission" date="2018-04" db="EMBL/GenBank/DDBJ databases">
        <title>Genome of Nocardioides gansuensis WSJ-1.</title>
        <authorList>
            <person name="Wu S."/>
            <person name="Wang G."/>
        </authorList>
    </citation>
    <scope>NUCLEOTIDE SEQUENCE [LARGE SCALE GENOMIC DNA]</scope>
    <source>
        <strain evidence="1 2">WSJ-1</strain>
    </source>
</reference>
<keyword evidence="1" id="KW-0547">Nucleotide-binding</keyword>